<dbReference type="PROSITE" id="PS00101">
    <property type="entry name" value="HEXAPEP_TRANSFERASES"/>
    <property type="match status" value="2"/>
</dbReference>
<dbReference type="EMBL" id="CP009440">
    <property type="protein sequence ID" value="AJI53363.1"/>
    <property type="molecule type" value="Genomic_DNA"/>
</dbReference>
<dbReference type="InterPro" id="IPR050179">
    <property type="entry name" value="Trans_hexapeptide_repeat"/>
</dbReference>
<dbReference type="InterPro" id="IPR001451">
    <property type="entry name" value="Hexapep"/>
</dbReference>
<comment type="similarity">
    <text evidence="1">Belongs to the transferase hexapeptide repeat family.</text>
</comment>
<dbReference type="CDD" id="cd03350">
    <property type="entry name" value="LbH_THP_succinylT"/>
    <property type="match status" value="1"/>
</dbReference>
<dbReference type="GO" id="GO:0009085">
    <property type="term" value="P:lysine biosynthetic process"/>
    <property type="evidence" value="ECO:0007669"/>
    <property type="project" value="UniProtKB-KW"/>
</dbReference>
<dbReference type="InterPro" id="IPR037133">
    <property type="entry name" value="THP_succinylTrfase_N_sf"/>
</dbReference>
<accession>A0A0B6D6T8</accession>
<dbReference type="InterPro" id="IPR023180">
    <property type="entry name" value="THP_succinylTrfase_dom1"/>
</dbReference>
<evidence type="ECO:0000256" key="4">
    <source>
        <dbReference type="ARBA" id="ARBA00022737"/>
    </source>
</evidence>
<sequence>MNWKNIIEELEAGRLRAAIQLENGEWIANQDVKKGILGAFKAGHNVELSGSYSGFVDKDNLPVRNFSVDDGVRLVPGGSSVRAGAYVAPSVIIMPPAYINIGAYVDSGTMVDSHALVGSCAQIGKNVHLSAAVQIGGVLEPIGMNPVVIEDDVFVGAGAVIVEGIVVGRGAVIAPSVVLSKGVAVYDAVNDKVLDKGSKIPENAVIIPGSRPIKTSWAKENGLQAYCPIIIKYRDEKSDASLTLEEILR</sequence>
<evidence type="ECO:0000259" key="8">
    <source>
        <dbReference type="Pfam" id="PF14805"/>
    </source>
</evidence>
<dbReference type="Pfam" id="PF00132">
    <property type="entry name" value="Hexapep"/>
    <property type="match status" value="1"/>
</dbReference>
<keyword evidence="3 9" id="KW-0808">Transferase</keyword>
<dbReference type="GO" id="GO:0019877">
    <property type="term" value="P:diaminopimelate biosynthetic process"/>
    <property type="evidence" value="ECO:0007669"/>
    <property type="project" value="UniProtKB-KW"/>
</dbReference>
<keyword evidence="5" id="KW-0220">Diaminopimelate biosynthesis</keyword>
<name>A0A0B6D6T8_9GAMM</name>
<evidence type="ECO:0000256" key="1">
    <source>
        <dbReference type="ARBA" id="ARBA00007274"/>
    </source>
</evidence>
<keyword evidence="7" id="KW-0012">Acyltransferase</keyword>
<dbReference type="AlphaFoldDB" id="A0A0B6D6T8"/>
<dbReference type="STRING" id="28110.KU46_455"/>
<reference evidence="9 10" key="1">
    <citation type="journal article" date="2015" name="Genome Announc.">
        <title>Genome sequencing of 18 francisella strains to aid in assay development and testing.</title>
        <authorList>
            <person name="Johnson S.L."/>
            <person name="Daligault H.E."/>
            <person name="Davenport K.W."/>
            <person name="Coyne S.R."/>
            <person name="Frey K.G."/>
            <person name="Koroleva G.I."/>
            <person name="Broomall S.M."/>
            <person name="Bishop-Lilly K.A."/>
            <person name="Bruce D.C."/>
            <person name="Chertkov O."/>
            <person name="Freitas T."/>
            <person name="Jaissle J."/>
            <person name="Ladner J.T."/>
            <person name="Rosenzweig C.N."/>
            <person name="Gibbons H.S."/>
            <person name="Palacios G.F."/>
            <person name="Redden C.L."/>
            <person name="Xu Y."/>
            <person name="Minogue T.D."/>
            <person name="Chain P.S."/>
        </authorList>
    </citation>
    <scope>NUCLEOTIDE SEQUENCE [LARGE SCALE GENOMIC DNA]</scope>
    <source>
        <strain evidence="9 10">GA01-2794</strain>
    </source>
</reference>
<dbReference type="GO" id="GO:0016746">
    <property type="term" value="F:acyltransferase activity"/>
    <property type="evidence" value="ECO:0007669"/>
    <property type="project" value="UniProtKB-KW"/>
</dbReference>
<keyword evidence="4" id="KW-0677">Repeat</keyword>
<protein>
    <submittedName>
        <fullName evidence="9">Hexapeptide repeat of succinyl-transferase family protein</fullName>
    </submittedName>
</protein>
<dbReference type="Gene3D" id="1.10.166.10">
    <property type="entry name" value="Tetrahydrodipicolinate-N-succinyltransferase, N-terminal domain"/>
    <property type="match status" value="1"/>
</dbReference>
<dbReference type="Proteomes" id="UP000031830">
    <property type="component" value="Chromosome"/>
</dbReference>
<dbReference type="NCBIfam" id="NF008808">
    <property type="entry name" value="PRK11830.1"/>
    <property type="match status" value="1"/>
</dbReference>
<keyword evidence="6" id="KW-0457">Lysine biosynthesis</keyword>
<dbReference type="SUPFAM" id="SSF51161">
    <property type="entry name" value="Trimeric LpxA-like enzymes"/>
    <property type="match status" value="1"/>
</dbReference>
<evidence type="ECO:0000313" key="10">
    <source>
        <dbReference type="Proteomes" id="UP000031830"/>
    </source>
</evidence>
<dbReference type="InterPro" id="IPR011004">
    <property type="entry name" value="Trimer_LpxA-like_sf"/>
</dbReference>
<proteinExistence type="inferred from homology"/>
<dbReference type="PANTHER" id="PTHR43300">
    <property type="entry name" value="ACETYLTRANSFERASE"/>
    <property type="match status" value="1"/>
</dbReference>
<keyword evidence="2" id="KW-0028">Amino-acid biosynthesis</keyword>
<dbReference type="RefSeq" id="WP_044527173.1">
    <property type="nucleotide sequence ID" value="NZ_CP009440.1"/>
</dbReference>
<evidence type="ECO:0000256" key="3">
    <source>
        <dbReference type="ARBA" id="ARBA00022679"/>
    </source>
</evidence>
<dbReference type="KEGG" id="fpz:LA55_2027"/>
<dbReference type="Pfam" id="PF14805">
    <property type="entry name" value="THDPS_N_2"/>
    <property type="match status" value="1"/>
</dbReference>
<dbReference type="InterPro" id="IPR018357">
    <property type="entry name" value="Hexapep_transf_CS"/>
</dbReference>
<evidence type="ECO:0000313" key="9">
    <source>
        <dbReference type="EMBL" id="AJI53363.1"/>
    </source>
</evidence>
<evidence type="ECO:0000256" key="7">
    <source>
        <dbReference type="ARBA" id="ARBA00023315"/>
    </source>
</evidence>
<organism evidence="9 10">
    <name type="scientific">Francisella philomiragia</name>
    <dbReference type="NCBI Taxonomy" id="28110"/>
    <lineage>
        <taxon>Bacteria</taxon>
        <taxon>Pseudomonadati</taxon>
        <taxon>Pseudomonadota</taxon>
        <taxon>Gammaproteobacteria</taxon>
        <taxon>Thiotrichales</taxon>
        <taxon>Francisellaceae</taxon>
        <taxon>Francisella</taxon>
    </lineage>
</organism>
<feature type="domain" description="Tetrahydrodipicolinate-N-succinyltransferase chain A" evidence="8">
    <location>
        <begin position="5"/>
        <end position="39"/>
    </location>
</feature>
<evidence type="ECO:0000256" key="2">
    <source>
        <dbReference type="ARBA" id="ARBA00022605"/>
    </source>
</evidence>
<evidence type="ECO:0000256" key="6">
    <source>
        <dbReference type="ARBA" id="ARBA00023154"/>
    </source>
</evidence>
<dbReference type="OrthoDB" id="9775362at2"/>
<gene>
    <name evidence="9" type="ORF">LA55_2027</name>
</gene>
<dbReference type="Gene3D" id="2.160.10.10">
    <property type="entry name" value="Hexapeptide repeat proteins"/>
    <property type="match status" value="1"/>
</dbReference>
<evidence type="ECO:0000256" key="5">
    <source>
        <dbReference type="ARBA" id="ARBA00022915"/>
    </source>
</evidence>
<dbReference type="PANTHER" id="PTHR43300:SF10">
    <property type="entry name" value="2,3,4,5-TETRAHYDROPYRIDINE-2,6-DICARBOXYLATE N-ACETYLTRANSFERASE"/>
    <property type="match status" value="1"/>
</dbReference>